<dbReference type="Gene3D" id="3.30.160.60">
    <property type="entry name" value="Classic Zinc Finger"/>
    <property type="match status" value="4"/>
</dbReference>
<evidence type="ECO:0000259" key="8">
    <source>
        <dbReference type="PROSITE" id="PS50157"/>
    </source>
</evidence>
<dbReference type="GO" id="GO:0008270">
    <property type="term" value="F:zinc ion binding"/>
    <property type="evidence" value="ECO:0007669"/>
    <property type="project" value="UniProtKB-UniRule"/>
</dbReference>
<evidence type="ECO:0000256" key="1">
    <source>
        <dbReference type="ARBA" id="ARBA00022723"/>
    </source>
</evidence>
<sequence>MATQTPKVKSVPPQPNQEATSGTVKPQFLLLLPPNLNIGNNLLLLSQPPKPASNTPKPYFQSVKGYVSEPYKKADHVCRTCCRAIFNQHFIKLYDDNNKDNCERLRRMLKEVSPFVDLEIYLNPVMCTKCVQMLFDSFEFKTKCLDAEQRFNGWVSRRQDVKSNEVNLLIKVDTSTDGDEIEQTKRADISVVKKELQSDREMSVNFVALDHDYVGVVPKLVVVPNVKKKFTYKPLLGTNTILKPKKEKPEFLCEKCGQLTKNHHPSLHTHCTDGAVYKCRHCDYMVRSLSVLEKHLETHVLHNCGQCNKNFSSLKILRYHIKTAHLRKGVFMCHVCSKSFKHRYSLQRHLGHHNPDKVDTIETIQCKKCPKTFKYHKNYTRHLRLHDGPIFACGFCGKLTARQDYLKKHIETVHTNKTDTRKKNQKMYNCVICRSKFSILFEYIEHLKNHDVEMAICEICGKTFKDNRVLKMHLQLYHDDKGMYKCETCARGFWKEEYLLQHKLKVHQSDPPETMKQEKLGFEEVLICVDRDKENVVVEKMEV</sequence>
<feature type="domain" description="ZAD" evidence="9">
    <location>
        <begin position="76"/>
        <end position="154"/>
    </location>
</feature>
<dbReference type="SUPFAM" id="SSF57667">
    <property type="entry name" value="beta-beta-alpha zinc fingers"/>
    <property type="match status" value="4"/>
</dbReference>
<keyword evidence="3 5" id="KW-0863">Zinc-finger</keyword>
<feature type="domain" description="C2H2-type" evidence="8">
    <location>
        <begin position="455"/>
        <end position="483"/>
    </location>
</feature>
<feature type="region of interest" description="Disordered" evidence="7">
    <location>
        <begin position="1"/>
        <end position="22"/>
    </location>
</feature>
<feature type="domain" description="C2H2-type" evidence="8">
    <location>
        <begin position="484"/>
        <end position="512"/>
    </location>
</feature>
<accession>A0AA38I8A9</accession>
<keyword evidence="4 6" id="KW-0862">Zinc</keyword>
<name>A0AA38I8A9_9CUCU</name>
<keyword evidence="1 6" id="KW-0479">Metal-binding</keyword>
<dbReference type="SMART" id="SM00355">
    <property type="entry name" value="ZnF_C2H2"/>
    <property type="match status" value="8"/>
</dbReference>
<evidence type="ECO:0000256" key="7">
    <source>
        <dbReference type="SAM" id="MobiDB-lite"/>
    </source>
</evidence>
<dbReference type="PROSITE" id="PS00028">
    <property type="entry name" value="ZINC_FINGER_C2H2_1"/>
    <property type="match status" value="7"/>
</dbReference>
<evidence type="ECO:0000256" key="5">
    <source>
        <dbReference type="PROSITE-ProRule" id="PRU00042"/>
    </source>
</evidence>
<dbReference type="PANTHER" id="PTHR24379:SF121">
    <property type="entry name" value="C2H2-TYPE DOMAIN-CONTAINING PROTEIN"/>
    <property type="match status" value="1"/>
</dbReference>
<feature type="binding site" evidence="6">
    <location>
        <position position="127"/>
    </location>
    <ligand>
        <name>Zn(2+)</name>
        <dbReference type="ChEBI" id="CHEBI:29105"/>
    </ligand>
</feature>
<feature type="domain" description="C2H2-type" evidence="8">
    <location>
        <begin position="391"/>
        <end position="419"/>
    </location>
</feature>
<feature type="binding site" evidence="6">
    <location>
        <position position="81"/>
    </location>
    <ligand>
        <name>Zn(2+)</name>
        <dbReference type="ChEBI" id="CHEBI:29105"/>
    </ligand>
</feature>
<feature type="binding site" evidence="6">
    <location>
        <position position="78"/>
    </location>
    <ligand>
        <name>Zn(2+)</name>
        <dbReference type="ChEBI" id="CHEBI:29105"/>
    </ligand>
</feature>
<evidence type="ECO:0000313" key="10">
    <source>
        <dbReference type="EMBL" id="KAJ3650958.1"/>
    </source>
</evidence>
<feature type="domain" description="C2H2-type" evidence="8">
    <location>
        <begin position="331"/>
        <end position="358"/>
    </location>
</feature>
<evidence type="ECO:0000256" key="3">
    <source>
        <dbReference type="ARBA" id="ARBA00022771"/>
    </source>
</evidence>
<dbReference type="Proteomes" id="UP001168821">
    <property type="component" value="Unassembled WGS sequence"/>
</dbReference>
<feature type="domain" description="C2H2-type" evidence="8">
    <location>
        <begin position="364"/>
        <end position="388"/>
    </location>
</feature>
<dbReference type="Gene3D" id="3.40.1800.20">
    <property type="match status" value="1"/>
</dbReference>
<dbReference type="AlphaFoldDB" id="A0AA38I8A9"/>
<dbReference type="PROSITE" id="PS51915">
    <property type="entry name" value="ZAD"/>
    <property type="match status" value="1"/>
</dbReference>
<dbReference type="SMART" id="SM00868">
    <property type="entry name" value="zf-AD"/>
    <property type="match status" value="1"/>
</dbReference>
<dbReference type="InterPro" id="IPR036236">
    <property type="entry name" value="Znf_C2H2_sf"/>
</dbReference>
<dbReference type="GO" id="GO:0005634">
    <property type="term" value="C:nucleus"/>
    <property type="evidence" value="ECO:0007669"/>
    <property type="project" value="InterPro"/>
</dbReference>
<evidence type="ECO:0000313" key="11">
    <source>
        <dbReference type="Proteomes" id="UP001168821"/>
    </source>
</evidence>
<feature type="domain" description="C2H2-type" evidence="8">
    <location>
        <begin position="302"/>
        <end position="325"/>
    </location>
</feature>
<protein>
    <submittedName>
        <fullName evidence="10">Uncharacterized protein</fullName>
    </submittedName>
</protein>
<dbReference type="EMBL" id="JALNTZ010000005">
    <property type="protein sequence ID" value="KAJ3650958.1"/>
    <property type="molecule type" value="Genomic_DNA"/>
</dbReference>
<proteinExistence type="predicted"/>
<evidence type="ECO:0000259" key="9">
    <source>
        <dbReference type="PROSITE" id="PS51915"/>
    </source>
</evidence>
<keyword evidence="11" id="KW-1185">Reference proteome</keyword>
<feature type="binding site" evidence="6">
    <location>
        <position position="130"/>
    </location>
    <ligand>
        <name>Zn(2+)</name>
        <dbReference type="ChEBI" id="CHEBI:29105"/>
    </ligand>
</feature>
<gene>
    <name evidence="10" type="ORF">Zmor_017031</name>
</gene>
<dbReference type="InterPro" id="IPR013087">
    <property type="entry name" value="Znf_C2H2_type"/>
</dbReference>
<dbReference type="PANTHER" id="PTHR24379">
    <property type="entry name" value="KRAB AND ZINC FINGER DOMAIN-CONTAINING"/>
    <property type="match status" value="1"/>
</dbReference>
<evidence type="ECO:0000256" key="2">
    <source>
        <dbReference type="ARBA" id="ARBA00022737"/>
    </source>
</evidence>
<dbReference type="InterPro" id="IPR012934">
    <property type="entry name" value="Znf_AD"/>
</dbReference>
<comment type="caution">
    <text evidence="10">The sequence shown here is derived from an EMBL/GenBank/DDBJ whole genome shotgun (WGS) entry which is preliminary data.</text>
</comment>
<reference evidence="10" key="1">
    <citation type="journal article" date="2023" name="G3 (Bethesda)">
        <title>Whole genome assemblies of Zophobas morio and Tenebrio molitor.</title>
        <authorList>
            <person name="Kaur S."/>
            <person name="Stinson S.A."/>
            <person name="diCenzo G.C."/>
        </authorList>
    </citation>
    <scope>NUCLEOTIDE SEQUENCE</scope>
    <source>
        <strain evidence="10">QUZm001</strain>
    </source>
</reference>
<feature type="domain" description="C2H2-type" evidence="8">
    <location>
        <begin position="277"/>
        <end position="299"/>
    </location>
</feature>
<evidence type="ECO:0000256" key="6">
    <source>
        <dbReference type="PROSITE-ProRule" id="PRU01263"/>
    </source>
</evidence>
<keyword evidence="2" id="KW-0677">Repeat</keyword>
<organism evidence="10 11">
    <name type="scientific">Zophobas morio</name>
    <dbReference type="NCBI Taxonomy" id="2755281"/>
    <lineage>
        <taxon>Eukaryota</taxon>
        <taxon>Metazoa</taxon>
        <taxon>Ecdysozoa</taxon>
        <taxon>Arthropoda</taxon>
        <taxon>Hexapoda</taxon>
        <taxon>Insecta</taxon>
        <taxon>Pterygota</taxon>
        <taxon>Neoptera</taxon>
        <taxon>Endopterygota</taxon>
        <taxon>Coleoptera</taxon>
        <taxon>Polyphaga</taxon>
        <taxon>Cucujiformia</taxon>
        <taxon>Tenebrionidae</taxon>
        <taxon>Zophobas</taxon>
    </lineage>
</organism>
<evidence type="ECO:0000256" key="4">
    <source>
        <dbReference type="ARBA" id="ARBA00022833"/>
    </source>
</evidence>
<dbReference type="PROSITE" id="PS50157">
    <property type="entry name" value="ZINC_FINGER_C2H2_2"/>
    <property type="match status" value="7"/>
</dbReference>
<dbReference type="Pfam" id="PF00096">
    <property type="entry name" value="zf-C2H2"/>
    <property type="match status" value="4"/>
</dbReference>